<keyword evidence="3" id="KW-0547">Nucleotide-binding</keyword>
<reference evidence="10 11" key="1">
    <citation type="submission" date="2018-05" db="EMBL/GenBank/DDBJ databases">
        <authorList>
            <person name="Goeker M."/>
            <person name="Huntemann M."/>
            <person name="Clum A."/>
            <person name="Pillay M."/>
            <person name="Palaniappan K."/>
            <person name="Varghese N."/>
            <person name="Mikhailova N."/>
            <person name="Stamatis D."/>
            <person name="Reddy T."/>
            <person name="Daum C."/>
            <person name="Shapiro N."/>
            <person name="Ivanova N."/>
            <person name="Kyrpides N."/>
            <person name="Woyke T."/>
        </authorList>
    </citation>
    <scope>NUCLEOTIDE SEQUENCE [LARGE SCALE GENOMIC DNA]</scope>
    <source>
        <strain evidence="10 11">DSM 26524</strain>
    </source>
</reference>
<evidence type="ECO:0000313" key="11">
    <source>
        <dbReference type="Proteomes" id="UP000245412"/>
    </source>
</evidence>
<keyword evidence="6 7" id="KW-0472">Membrane</keyword>
<keyword evidence="5 7" id="KW-1133">Transmembrane helix</keyword>
<evidence type="ECO:0000313" key="10">
    <source>
        <dbReference type="EMBL" id="PWJ79095.1"/>
    </source>
</evidence>
<feature type="transmembrane region" description="Helical" evidence="7">
    <location>
        <begin position="56"/>
        <end position="79"/>
    </location>
</feature>
<comment type="caution">
    <text evidence="10">The sequence shown here is derived from an EMBL/GenBank/DDBJ whole genome shotgun (WGS) entry which is preliminary data.</text>
</comment>
<proteinExistence type="predicted"/>
<evidence type="ECO:0000256" key="1">
    <source>
        <dbReference type="ARBA" id="ARBA00004651"/>
    </source>
</evidence>
<dbReference type="PANTHER" id="PTHR43394:SF1">
    <property type="entry name" value="ATP-BINDING CASSETTE SUB-FAMILY B MEMBER 10, MITOCHONDRIAL"/>
    <property type="match status" value="1"/>
</dbReference>
<evidence type="ECO:0000259" key="8">
    <source>
        <dbReference type="PROSITE" id="PS50893"/>
    </source>
</evidence>
<dbReference type="Pfam" id="PF00005">
    <property type="entry name" value="ABC_tran"/>
    <property type="match status" value="1"/>
</dbReference>
<dbReference type="PANTHER" id="PTHR43394">
    <property type="entry name" value="ATP-DEPENDENT PERMEASE MDL1, MITOCHONDRIAL"/>
    <property type="match status" value="1"/>
</dbReference>
<feature type="domain" description="ABC transporter" evidence="8">
    <location>
        <begin position="335"/>
        <end position="568"/>
    </location>
</feature>
<dbReference type="InterPro" id="IPR027417">
    <property type="entry name" value="P-loop_NTPase"/>
</dbReference>
<feature type="transmembrane region" description="Helical" evidence="7">
    <location>
        <begin position="246"/>
        <end position="264"/>
    </location>
</feature>
<feature type="domain" description="ABC transmembrane type-1" evidence="9">
    <location>
        <begin position="20"/>
        <end position="299"/>
    </location>
</feature>
<evidence type="ECO:0000256" key="3">
    <source>
        <dbReference type="ARBA" id="ARBA00022741"/>
    </source>
</evidence>
<dbReference type="Pfam" id="PF00664">
    <property type="entry name" value="ABC_membrane"/>
    <property type="match status" value="1"/>
</dbReference>
<organism evidence="10 11">
    <name type="scientific">Murimonas intestini</name>
    <dbReference type="NCBI Taxonomy" id="1337051"/>
    <lineage>
        <taxon>Bacteria</taxon>
        <taxon>Bacillati</taxon>
        <taxon>Bacillota</taxon>
        <taxon>Clostridia</taxon>
        <taxon>Lachnospirales</taxon>
        <taxon>Lachnospiraceae</taxon>
        <taxon>Murimonas</taxon>
    </lineage>
</organism>
<dbReference type="CDD" id="cd07346">
    <property type="entry name" value="ABC_6TM_exporters"/>
    <property type="match status" value="1"/>
</dbReference>
<dbReference type="InterPro" id="IPR003593">
    <property type="entry name" value="AAA+_ATPase"/>
</dbReference>
<dbReference type="InterPro" id="IPR003439">
    <property type="entry name" value="ABC_transporter-like_ATP-bd"/>
</dbReference>
<dbReference type="PROSITE" id="PS50893">
    <property type="entry name" value="ABC_TRANSPORTER_2"/>
    <property type="match status" value="1"/>
</dbReference>
<evidence type="ECO:0000259" key="9">
    <source>
        <dbReference type="PROSITE" id="PS50929"/>
    </source>
</evidence>
<dbReference type="InterPro" id="IPR039421">
    <property type="entry name" value="Type_1_exporter"/>
</dbReference>
<dbReference type="Gene3D" id="1.20.1560.10">
    <property type="entry name" value="ABC transporter type 1, transmembrane domain"/>
    <property type="match status" value="1"/>
</dbReference>
<dbReference type="SUPFAM" id="SSF90123">
    <property type="entry name" value="ABC transporter transmembrane region"/>
    <property type="match status" value="1"/>
</dbReference>
<dbReference type="EMBL" id="QGGY01000001">
    <property type="protein sequence ID" value="PWJ79095.1"/>
    <property type="molecule type" value="Genomic_DNA"/>
</dbReference>
<dbReference type="SMART" id="SM00382">
    <property type="entry name" value="AAA"/>
    <property type="match status" value="1"/>
</dbReference>
<dbReference type="GO" id="GO:0005886">
    <property type="term" value="C:plasma membrane"/>
    <property type="evidence" value="ECO:0007669"/>
    <property type="project" value="UniProtKB-SubCell"/>
</dbReference>
<evidence type="ECO:0000256" key="2">
    <source>
        <dbReference type="ARBA" id="ARBA00022692"/>
    </source>
</evidence>
<dbReference type="RefSeq" id="WP_257497394.1">
    <property type="nucleotide sequence ID" value="NZ_JANKBI010000001.1"/>
</dbReference>
<keyword evidence="4 10" id="KW-0067">ATP-binding</keyword>
<dbReference type="GO" id="GO:0005524">
    <property type="term" value="F:ATP binding"/>
    <property type="evidence" value="ECO:0007669"/>
    <property type="project" value="UniProtKB-KW"/>
</dbReference>
<comment type="subcellular location">
    <subcellularLocation>
        <location evidence="1">Cell membrane</location>
        <topology evidence="1">Multi-pass membrane protein</topology>
    </subcellularLocation>
</comment>
<dbReference type="SUPFAM" id="SSF52540">
    <property type="entry name" value="P-loop containing nucleoside triphosphate hydrolases"/>
    <property type="match status" value="1"/>
</dbReference>
<dbReference type="AlphaFoldDB" id="A0AB73TAJ1"/>
<dbReference type="GO" id="GO:0015421">
    <property type="term" value="F:ABC-type oligopeptide transporter activity"/>
    <property type="evidence" value="ECO:0007669"/>
    <property type="project" value="TreeGrafter"/>
</dbReference>
<sequence length="578" mass="64989">MDLNKFMRTIYGKKLYTQTALMILLAFGSASALFIVTYYLGLIIDAVSIGYSETVHYFFAILFSLLASTISSALLAFWGGKMKAEFSYRLQVMIGEKICSAQFREIEQINDGELLSIAAKDIEGLKNWLSTILKIGCLPAQLGLTIFFLAHLNWKFALCTIGLIPLIAIPEMMIAKRLGVYHANEKKTYGSILSFFTGTIGLLLVIKSFCLEELFGEKNKAGLKLYKKARMKRILREQMVDNYGRAFGHFTNILLLVLGAYFILEGEMSLGMLTSVILLANFVGEGIKILNEVPVSLQGARASTAHIQKLFMMQNESEMSENLQHVSEQKLLPVYDVRSLSFMYGSRVILHDISFCIYMGEKIAVAGTSGCGKTTLFKLLGGLYMPEKGQIYFQGKDIAEMSPEYIREKITAVAQETFLFHGTFKDNIKMTDKDCREENVAAAGKNALIDDFIQSFEKGYDTVINTAVQSISNGQMQRINLARAFFKHGNVLLLDEPVSALDQDTAKMVLDNLLFEYRDSTILMILHNMQEIKRFDKVLVLDGKAVAGFGTHEELMELCAVYRRLYNSKMVNDQEREV</sequence>
<evidence type="ECO:0000256" key="4">
    <source>
        <dbReference type="ARBA" id="ARBA00022840"/>
    </source>
</evidence>
<dbReference type="InterPro" id="IPR011527">
    <property type="entry name" value="ABC1_TM_dom"/>
</dbReference>
<name>A0AB73TAJ1_9FIRM</name>
<feature type="transmembrane region" description="Helical" evidence="7">
    <location>
        <begin position="142"/>
        <end position="169"/>
    </location>
</feature>
<gene>
    <name evidence="10" type="ORF">C7383_101472</name>
</gene>
<feature type="transmembrane region" description="Helical" evidence="7">
    <location>
        <begin position="189"/>
        <end position="210"/>
    </location>
</feature>
<keyword evidence="11" id="KW-1185">Reference proteome</keyword>
<evidence type="ECO:0000256" key="5">
    <source>
        <dbReference type="ARBA" id="ARBA00022989"/>
    </source>
</evidence>
<dbReference type="PROSITE" id="PS50929">
    <property type="entry name" value="ABC_TM1F"/>
    <property type="match status" value="1"/>
</dbReference>
<evidence type="ECO:0000256" key="6">
    <source>
        <dbReference type="ARBA" id="ARBA00023136"/>
    </source>
</evidence>
<protein>
    <submittedName>
        <fullName evidence="10">ATP-binding cassette subfamily B protein</fullName>
    </submittedName>
</protein>
<accession>A0AB73TAJ1</accession>
<dbReference type="Gene3D" id="3.40.50.300">
    <property type="entry name" value="P-loop containing nucleotide triphosphate hydrolases"/>
    <property type="match status" value="1"/>
</dbReference>
<dbReference type="GO" id="GO:0016887">
    <property type="term" value="F:ATP hydrolysis activity"/>
    <property type="evidence" value="ECO:0007669"/>
    <property type="project" value="InterPro"/>
</dbReference>
<keyword evidence="2 7" id="KW-0812">Transmembrane</keyword>
<evidence type="ECO:0000256" key="7">
    <source>
        <dbReference type="SAM" id="Phobius"/>
    </source>
</evidence>
<feature type="transmembrane region" description="Helical" evidence="7">
    <location>
        <begin position="21"/>
        <end position="44"/>
    </location>
</feature>
<dbReference type="InterPro" id="IPR036640">
    <property type="entry name" value="ABC1_TM_sf"/>
</dbReference>
<dbReference type="Proteomes" id="UP000245412">
    <property type="component" value="Unassembled WGS sequence"/>
</dbReference>